<evidence type="ECO:0000313" key="7">
    <source>
        <dbReference type="EMBL" id="ORZ15267.1"/>
    </source>
</evidence>
<dbReference type="AlphaFoldDB" id="A0A1X2IEX7"/>
<dbReference type="OrthoDB" id="8962942at2759"/>
<sequence>MASNTIGSSNNDRQAEIDRCLGLIAPSASDESKFVGIYVFCVDHEVGGEVPDHILKEIAVNILACFAHYDTMAPTQHMIDRIPALSTVLTPNDSTDITQEALHILLNVSTTKEGLVRMLDPDVLKNIFEVFAGTQSKDERNLCSQLLTLTYTRSFQLLESKPIPSLTSAMKYSLQTSTLPIAASLFNHTQDTLKMDALDILYHILVGGSSEWMQSLKYDWFLENMRMGLRQVLGSKLGDRVRDQALVVLASLVRYFGAEWFFSWLNETKKAKQQQQDKGKGKMTASTATSNNTSSEFYLNANFPVLVIHLVSVESRVMLDAVQDQWIAMHGGDGGDGSGRIIEVDEEKETRHTMMVPVYFEILESAIEYLAAQYDEDRDTGMDAEVLLKIRKALTEVMDVVMEMLKFMQDTADNEQELENNMIAQAKQKSLQKGKGKEKEVTEKQRFEVKKWNAVALWAWGIECQANQASATSEECTVAWGVCNHAFHFHCISRWLKSRQVCPLDNREWEWQK</sequence>
<dbReference type="STRING" id="90262.A0A1X2IEX7"/>
<dbReference type="SUPFAM" id="SSF48371">
    <property type="entry name" value="ARM repeat"/>
    <property type="match status" value="1"/>
</dbReference>
<keyword evidence="2" id="KW-0479">Metal-binding</keyword>
<comment type="pathway">
    <text evidence="1">Protein modification; protein ubiquitination.</text>
</comment>
<dbReference type="SUPFAM" id="SSF57850">
    <property type="entry name" value="RING/U-box"/>
    <property type="match status" value="1"/>
</dbReference>
<proteinExistence type="predicted"/>
<evidence type="ECO:0000256" key="5">
    <source>
        <dbReference type="ARBA" id="ARBA00022833"/>
    </source>
</evidence>
<dbReference type="PANTHER" id="PTHR13109:SF7">
    <property type="entry name" value="NEUROCHONDRIN"/>
    <property type="match status" value="1"/>
</dbReference>
<dbReference type="InterPro" id="IPR024766">
    <property type="entry name" value="Znf_RING_H2"/>
</dbReference>
<dbReference type="GO" id="GO:0008270">
    <property type="term" value="F:zinc ion binding"/>
    <property type="evidence" value="ECO:0007669"/>
    <property type="project" value="UniProtKB-KW"/>
</dbReference>
<dbReference type="EMBL" id="MCGE01000013">
    <property type="protein sequence ID" value="ORZ15267.1"/>
    <property type="molecule type" value="Genomic_DNA"/>
</dbReference>
<dbReference type="Pfam" id="PF12678">
    <property type="entry name" value="zf-rbx1"/>
    <property type="match status" value="1"/>
</dbReference>
<dbReference type="InterPro" id="IPR016024">
    <property type="entry name" value="ARM-type_fold"/>
</dbReference>
<evidence type="ECO:0000313" key="8">
    <source>
        <dbReference type="Proteomes" id="UP000193560"/>
    </source>
</evidence>
<gene>
    <name evidence="7" type="ORF">BCR42DRAFT_328731</name>
</gene>
<protein>
    <submittedName>
        <fullName evidence="7">Neurochondrin-domain-containing protein</fullName>
    </submittedName>
</protein>
<evidence type="ECO:0000256" key="4">
    <source>
        <dbReference type="ARBA" id="ARBA00022786"/>
    </source>
</evidence>
<comment type="caution">
    <text evidence="7">The sequence shown here is derived from an EMBL/GenBank/DDBJ whole genome shotgun (WGS) entry which is preliminary data.</text>
</comment>
<dbReference type="InterPro" id="IPR008709">
    <property type="entry name" value="Neurochondrin"/>
</dbReference>
<evidence type="ECO:0000256" key="3">
    <source>
        <dbReference type="ARBA" id="ARBA00022771"/>
    </source>
</evidence>
<dbReference type="Pfam" id="PF05536">
    <property type="entry name" value="Neurochondrin"/>
    <property type="match status" value="1"/>
</dbReference>
<dbReference type="PANTHER" id="PTHR13109">
    <property type="entry name" value="NEUROCHONDRIN"/>
    <property type="match status" value="1"/>
</dbReference>
<evidence type="ECO:0000256" key="1">
    <source>
        <dbReference type="ARBA" id="ARBA00004906"/>
    </source>
</evidence>
<dbReference type="Gene3D" id="1.25.10.10">
    <property type="entry name" value="Leucine-rich Repeat Variant"/>
    <property type="match status" value="1"/>
</dbReference>
<keyword evidence="8" id="KW-1185">Reference proteome</keyword>
<evidence type="ECO:0000256" key="2">
    <source>
        <dbReference type="ARBA" id="ARBA00022723"/>
    </source>
</evidence>
<name>A0A1X2IEX7_9FUNG</name>
<dbReference type="InterPro" id="IPR011989">
    <property type="entry name" value="ARM-like"/>
</dbReference>
<dbReference type="CDD" id="cd16485">
    <property type="entry name" value="mRING-H2-C3H2C2D_RBX1"/>
    <property type="match status" value="1"/>
</dbReference>
<dbReference type="Gene3D" id="3.30.40.10">
    <property type="entry name" value="Zinc/RING finger domain, C3HC4 (zinc finger)"/>
    <property type="match status" value="1"/>
</dbReference>
<dbReference type="InterPro" id="IPR013083">
    <property type="entry name" value="Znf_RING/FYVE/PHD"/>
</dbReference>
<dbReference type="Proteomes" id="UP000193560">
    <property type="component" value="Unassembled WGS sequence"/>
</dbReference>
<keyword evidence="5" id="KW-0862">Zinc</keyword>
<feature type="domain" description="Zinc finger RING-H2-type" evidence="6">
    <location>
        <begin position="462"/>
        <end position="506"/>
    </location>
</feature>
<accession>A0A1X2IEX7</accession>
<keyword evidence="3" id="KW-0863">Zinc-finger</keyword>
<reference evidence="7 8" key="1">
    <citation type="submission" date="2016-07" db="EMBL/GenBank/DDBJ databases">
        <title>Pervasive Adenine N6-methylation of Active Genes in Fungi.</title>
        <authorList>
            <consortium name="DOE Joint Genome Institute"/>
            <person name="Mondo S.J."/>
            <person name="Dannebaum R.O."/>
            <person name="Kuo R.C."/>
            <person name="Labutti K."/>
            <person name="Haridas S."/>
            <person name="Kuo A."/>
            <person name="Salamov A."/>
            <person name="Ahrendt S.R."/>
            <person name="Lipzen A."/>
            <person name="Sullivan W."/>
            <person name="Andreopoulos W.B."/>
            <person name="Clum A."/>
            <person name="Lindquist E."/>
            <person name="Daum C."/>
            <person name="Ramamoorthy G.K."/>
            <person name="Gryganskyi A."/>
            <person name="Culley D."/>
            <person name="Magnuson J.K."/>
            <person name="James T.Y."/>
            <person name="O'Malley M.A."/>
            <person name="Stajich J.E."/>
            <person name="Spatafora J.W."/>
            <person name="Visel A."/>
            <person name="Grigoriev I.V."/>
        </authorList>
    </citation>
    <scope>NUCLEOTIDE SEQUENCE [LARGE SCALE GENOMIC DNA]</scope>
    <source>
        <strain evidence="7 8">NRRL 1336</strain>
    </source>
</reference>
<keyword evidence="4" id="KW-0833">Ubl conjugation pathway</keyword>
<evidence type="ECO:0000259" key="6">
    <source>
        <dbReference type="Pfam" id="PF12678"/>
    </source>
</evidence>
<organism evidence="7 8">
    <name type="scientific">Absidia repens</name>
    <dbReference type="NCBI Taxonomy" id="90262"/>
    <lineage>
        <taxon>Eukaryota</taxon>
        <taxon>Fungi</taxon>
        <taxon>Fungi incertae sedis</taxon>
        <taxon>Mucoromycota</taxon>
        <taxon>Mucoromycotina</taxon>
        <taxon>Mucoromycetes</taxon>
        <taxon>Mucorales</taxon>
        <taxon>Cunninghamellaceae</taxon>
        <taxon>Absidia</taxon>
    </lineage>
</organism>